<organism evidence="3 4">
    <name type="scientific">Candidatus Saccharimonas aalborgensis</name>
    <dbReference type="NCBI Taxonomy" id="1332188"/>
    <lineage>
        <taxon>Bacteria</taxon>
        <taxon>Candidatus Saccharimonadota</taxon>
        <taxon>Candidatus Saccharimonadia</taxon>
        <taxon>Candidatus Saccharimonadales</taxon>
        <taxon>Candidatus Saccharimonadaceae</taxon>
        <taxon>Candidatus Saccharimonas</taxon>
    </lineage>
</organism>
<name>R4PKP8_9BACT</name>
<sequence length="337" mass="34106">MTEDQKEGTSAPRPEVLTVQTSSLDATVDTQVSAAPAVSTDPAPRRSMYRPSHKATFIGLTVVAVILILNAVVIAFLMKGQADAVSAAQQNVTVNLDALNKLGVDRNPSGGAETILTIGPNTKFNGKVAVAGDVSMSGQLNLNNTLTASAANLSKIQAGTVAASQLSVNGDGTMISLKLQKELAVAGTTRIQGQLTVDQLVTVNNNVNVVGSLAIGGALSVRNFQVNTLTVAGHLITTGAAPSVSAGAGAGSNGTVSISGNDTSGTIAINTGINAGGGTLVNLSFQTKYATTPHVVVSPVGRAVNGFYINRTSNGFSISTAEALPPGGFAFDYVVTQ</sequence>
<evidence type="ECO:0000256" key="2">
    <source>
        <dbReference type="SAM" id="Phobius"/>
    </source>
</evidence>
<accession>R4PKP8</accession>
<evidence type="ECO:0000313" key="3">
    <source>
        <dbReference type="EMBL" id="AGL62128.1"/>
    </source>
</evidence>
<reference evidence="3 4" key="1">
    <citation type="journal article" date="2013" name="Nat. Biotechnol.">
        <title>Genome sequences of rare, uncultured bacteria obtained by differential coverage binning of multiple metagenomes.</title>
        <authorList>
            <person name="Albertsen M."/>
            <person name="Hugenholtz P."/>
            <person name="Skarshewski A."/>
            <person name="Nielsen K.L."/>
            <person name="Tyson G.W."/>
            <person name="Nielsen P.H."/>
        </authorList>
    </citation>
    <scope>NUCLEOTIDE SEQUENCE [LARGE SCALE GENOMIC DNA]</scope>
    <source>
        <strain evidence="3">TM71</strain>
    </source>
</reference>
<feature type="region of interest" description="Disordered" evidence="1">
    <location>
        <begin position="30"/>
        <end position="49"/>
    </location>
</feature>
<evidence type="ECO:0000313" key="4">
    <source>
        <dbReference type="Proteomes" id="UP000013893"/>
    </source>
</evidence>
<keyword evidence="2" id="KW-0812">Transmembrane</keyword>
<protein>
    <submittedName>
        <fullName evidence="3">Uncharacterized protein</fullName>
    </submittedName>
</protein>
<feature type="transmembrane region" description="Helical" evidence="2">
    <location>
        <begin position="55"/>
        <end position="78"/>
    </location>
</feature>
<dbReference type="HOGENOM" id="CLU_823067_0_0_0"/>
<dbReference type="RefSeq" id="WP_015641578.1">
    <property type="nucleotide sequence ID" value="NC_021219.1"/>
</dbReference>
<keyword evidence="2" id="KW-0472">Membrane</keyword>
<dbReference type="Proteomes" id="UP000013893">
    <property type="component" value="Chromosome"/>
</dbReference>
<dbReference type="KEGG" id="saal:L336_0420"/>
<keyword evidence="4" id="KW-1185">Reference proteome</keyword>
<dbReference type="EMBL" id="CP005957">
    <property type="protein sequence ID" value="AGL62128.1"/>
    <property type="molecule type" value="Genomic_DNA"/>
</dbReference>
<evidence type="ECO:0000256" key="1">
    <source>
        <dbReference type="SAM" id="MobiDB-lite"/>
    </source>
</evidence>
<dbReference type="AlphaFoldDB" id="R4PKP8"/>
<keyword evidence="2" id="KW-1133">Transmembrane helix</keyword>
<feature type="region of interest" description="Disordered" evidence="1">
    <location>
        <begin position="1"/>
        <end position="22"/>
    </location>
</feature>
<gene>
    <name evidence="3" type="ORF">L336_0420</name>
</gene>
<proteinExistence type="predicted"/>